<organism evidence="5 6">
    <name type="scientific">Enterococcus larvae</name>
    <dbReference type="NCBI Taxonomy" id="2794352"/>
    <lineage>
        <taxon>Bacteria</taxon>
        <taxon>Bacillati</taxon>
        <taxon>Bacillota</taxon>
        <taxon>Bacilli</taxon>
        <taxon>Lactobacillales</taxon>
        <taxon>Enterococcaceae</taxon>
        <taxon>Enterococcus</taxon>
    </lineage>
</organism>
<dbReference type="PROSITE" id="PS51219">
    <property type="entry name" value="DPCK"/>
    <property type="match status" value="1"/>
</dbReference>
<gene>
    <name evidence="3" type="primary">coaE</name>
    <name evidence="5" type="ORF">I6N96_00315</name>
</gene>
<dbReference type="EMBL" id="JAEDXU010000001">
    <property type="protein sequence ID" value="MBP1044704.1"/>
    <property type="molecule type" value="Genomic_DNA"/>
</dbReference>
<dbReference type="Proteomes" id="UP000673375">
    <property type="component" value="Unassembled WGS sequence"/>
</dbReference>
<dbReference type="PANTHER" id="PTHR10695:SF46">
    <property type="entry name" value="BIFUNCTIONAL COENZYME A SYNTHASE-RELATED"/>
    <property type="match status" value="1"/>
</dbReference>
<comment type="pathway">
    <text evidence="3">Cofactor biosynthesis; coenzyme A biosynthesis; CoA from (R)-pantothenate: step 5/5.</text>
</comment>
<keyword evidence="2 3" id="KW-0067">ATP-binding</keyword>
<protein>
    <recommendedName>
        <fullName evidence="3 4">Dephospho-CoA kinase</fullName>
        <ecNumber evidence="3 4">2.7.1.24</ecNumber>
    </recommendedName>
    <alternativeName>
        <fullName evidence="3">Dephosphocoenzyme A kinase</fullName>
    </alternativeName>
</protein>
<comment type="similarity">
    <text evidence="3">Belongs to the CoaE family.</text>
</comment>
<evidence type="ECO:0000256" key="4">
    <source>
        <dbReference type="NCBIfam" id="TIGR00152"/>
    </source>
</evidence>
<evidence type="ECO:0000256" key="2">
    <source>
        <dbReference type="ARBA" id="ARBA00022840"/>
    </source>
</evidence>
<keyword evidence="3 5" id="KW-0808">Transferase</keyword>
<dbReference type="EC" id="2.7.1.24" evidence="3 4"/>
<comment type="catalytic activity">
    <reaction evidence="3">
        <text>3'-dephospho-CoA + ATP = ADP + CoA + H(+)</text>
        <dbReference type="Rhea" id="RHEA:18245"/>
        <dbReference type="ChEBI" id="CHEBI:15378"/>
        <dbReference type="ChEBI" id="CHEBI:30616"/>
        <dbReference type="ChEBI" id="CHEBI:57287"/>
        <dbReference type="ChEBI" id="CHEBI:57328"/>
        <dbReference type="ChEBI" id="CHEBI:456216"/>
        <dbReference type="EC" id="2.7.1.24"/>
    </reaction>
</comment>
<comment type="subcellular location">
    <subcellularLocation>
        <location evidence="3">Cytoplasm</location>
    </subcellularLocation>
</comment>
<proteinExistence type="inferred from homology"/>
<reference evidence="5 6" key="1">
    <citation type="submission" date="2020-12" db="EMBL/GenBank/DDBJ databases">
        <title>Vagococcus allomyrinae sp. nov. and Enterococcus lavae sp. nov., isolated from the larvae of Allomyrina dichotoma.</title>
        <authorList>
            <person name="Lee S.D."/>
        </authorList>
    </citation>
    <scope>NUCLEOTIDE SEQUENCE [LARGE SCALE GENOMIC DNA]</scope>
    <source>
        <strain evidence="5 6">BWM-S5</strain>
    </source>
</reference>
<evidence type="ECO:0000313" key="5">
    <source>
        <dbReference type="EMBL" id="MBP1044704.1"/>
    </source>
</evidence>
<evidence type="ECO:0000256" key="1">
    <source>
        <dbReference type="ARBA" id="ARBA00022741"/>
    </source>
</evidence>
<keyword evidence="3 5" id="KW-0418">Kinase</keyword>
<accession>A0ABS4CE91</accession>
<dbReference type="CDD" id="cd02022">
    <property type="entry name" value="DPCK"/>
    <property type="match status" value="1"/>
</dbReference>
<keyword evidence="6" id="KW-1185">Reference proteome</keyword>
<keyword evidence="1 3" id="KW-0547">Nucleotide-binding</keyword>
<dbReference type="InterPro" id="IPR001977">
    <property type="entry name" value="Depp_CoAkinase"/>
</dbReference>
<name>A0ABS4CE91_9ENTE</name>
<comment type="function">
    <text evidence="3">Catalyzes the phosphorylation of the 3'-hydroxyl group of dephosphocoenzyme A to form coenzyme A.</text>
</comment>
<dbReference type="PANTHER" id="PTHR10695">
    <property type="entry name" value="DEPHOSPHO-COA KINASE-RELATED"/>
    <property type="match status" value="1"/>
</dbReference>
<dbReference type="NCBIfam" id="TIGR00152">
    <property type="entry name" value="dephospho-CoA kinase"/>
    <property type="match status" value="1"/>
</dbReference>
<sequence length="201" mass="22041">MSLVLGLTGSIATGKSTAVEVFKKAGFPIVDSDQIAREVVEPGTPGLAAIITAFGSSVLQSDGSLNRKALGKIIFSDDGKREQLNGILAPFLLEKIVGDIEEAKKGSPLVIADIPLLYEQGYEKYVDLVAVVYIPEQVQMTRLMNRDSLDEEEAKRRMKSQESIEEKKKQADIVFDNQGTVAQLEKQVVDWLTAMELLKKS</sequence>
<keyword evidence="3" id="KW-0963">Cytoplasm</keyword>
<dbReference type="GO" id="GO:0004140">
    <property type="term" value="F:dephospho-CoA kinase activity"/>
    <property type="evidence" value="ECO:0007669"/>
    <property type="project" value="UniProtKB-EC"/>
</dbReference>
<dbReference type="SUPFAM" id="SSF52540">
    <property type="entry name" value="P-loop containing nucleoside triphosphate hydrolases"/>
    <property type="match status" value="1"/>
</dbReference>
<keyword evidence="3" id="KW-0173">Coenzyme A biosynthesis</keyword>
<dbReference type="Pfam" id="PF01121">
    <property type="entry name" value="CoaE"/>
    <property type="match status" value="1"/>
</dbReference>
<evidence type="ECO:0000313" key="6">
    <source>
        <dbReference type="Proteomes" id="UP000673375"/>
    </source>
</evidence>
<evidence type="ECO:0000256" key="3">
    <source>
        <dbReference type="HAMAP-Rule" id="MF_00376"/>
    </source>
</evidence>
<feature type="binding site" evidence="3">
    <location>
        <begin position="12"/>
        <end position="17"/>
    </location>
    <ligand>
        <name>ATP</name>
        <dbReference type="ChEBI" id="CHEBI:30616"/>
    </ligand>
</feature>
<dbReference type="RefSeq" id="WP_209555511.1">
    <property type="nucleotide sequence ID" value="NZ_JAEDXU010000001.1"/>
</dbReference>
<dbReference type="InterPro" id="IPR027417">
    <property type="entry name" value="P-loop_NTPase"/>
</dbReference>
<dbReference type="Gene3D" id="3.40.50.300">
    <property type="entry name" value="P-loop containing nucleotide triphosphate hydrolases"/>
    <property type="match status" value="1"/>
</dbReference>
<comment type="caution">
    <text evidence="5">The sequence shown here is derived from an EMBL/GenBank/DDBJ whole genome shotgun (WGS) entry which is preliminary data.</text>
</comment>
<dbReference type="HAMAP" id="MF_00376">
    <property type="entry name" value="Dephospho_CoA_kinase"/>
    <property type="match status" value="1"/>
</dbReference>